<dbReference type="AlphaFoldDB" id="A0A2U1T0C0"/>
<dbReference type="Gene3D" id="3.30.70.1060">
    <property type="entry name" value="Dimeric alpha+beta barrel"/>
    <property type="match status" value="1"/>
</dbReference>
<organism evidence="1 2">
    <name type="scientific">Homoserinimonas hongtaonis</name>
    <dbReference type="NCBI Taxonomy" id="2079791"/>
    <lineage>
        <taxon>Bacteria</taxon>
        <taxon>Bacillati</taxon>
        <taxon>Actinomycetota</taxon>
        <taxon>Actinomycetes</taxon>
        <taxon>Micrococcales</taxon>
        <taxon>Microbacteriaceae</taxon>
        <taxon>Homoserinimonas</taxon>
    </lineage>
</organism>
<keyword evidence="2" id="KW-1185">Reference proteome</keyword>
<evidence type="ECO:0008006" key="3">
    <source>
        <dbReference type="Google" id="ProtNLM"/>
    </source>
</evidence>
<accession>A0A2U1T0C0</accession>
<name>A0A2U1T0C0_9MICO</name>
<gene>
    <name evidence="1" type="ORF">DF220_05365</name>
</gene>
<dbReference type="InterPro" id="IPR011008">
    <property type="entry name" value="Dimeric_a/b-barrel"/>
</dbReference>
<reference evidence="2" key="1">
    <citation type="submission" date="2018-04" db="EMBL/GenBank/DDBJ databases">
        <authorList>
            <person name="Liu S."/>
            <person name="Wang Z."/>
            <person name="Li J."/>
        </authorList>
    </citation>
    <scope>NUCLEOTIDE SEQUENCE [LARGE SCALE GENOMIC DNA]</scope>
    <source>
        <strain evidence="2">S1194</strain>
    </source>
</reference>
<dbReference type="SUPFAM" id="SSF54909">
    <property type="entry name" value="Dimeric alpha+beta barrel"/>
    <property type="match status" value="1"/>
</dbReference>
<sequence>MRFMIMTFSTEHDVKAKPPEWAERVASSMAKLDDELATSGELVYSEVLEFGEHGSLIDRHGGRHVGSLAGNHTPLARFWVVRCDEARAEEIATGIAQTVESAVEVRRVLEGFQRP</sequence>
<comment type="caution">
    <text evidence="1">The sequence shown here is derived from an EMBL/GenBank/DDBJ whole genome shotgun (WGS) entry which is preliminary data.</text>
</comment>
<dbReference type="Proteomes" id="UP000244978">
    <property type="component" value="Unassembled WGS sequence"/>
</dbReference>
<dbReference type="EMBL" id="QEEX01000001">
    <property type="protein sequence ID" value="PWB97320.1"/>
    <property type="molecule type" value="Genomic_DNA"/>
</dbReference>
<dbReference type="RefSeq" id="WP_108997332.1">
    <property type="nucleotide sequence ID" value="NZ_QEEX01000001.1"/>
</dbReference>
<protein>
    <recommendedName>
        <fullName evidence="3">YCII-related domain-containing protein</fullName>
    </recommendedName>
</protein>
<evidence type="ECO:0000313" key="1">
    <source>
        <dbReference type="EMBL" id="PWB97320.1"/>
    </source>
</evidence>
<evidence type="ECO:0000313" key="2">
    <source>
        <dbReference type="Proteomes" id="UP000244978"/>
    </source>
</evidence>
<proteinExistence type="predicted"/>